<gene>
    <name evidence="1" type="ORF">QRD02_04280</name>
</gene>
<dbReference type="RefSeq" id="WP_290253676.1">
    <property type="nucleotide sequence ID" value="NZ_JAUGQQ010000002.1"/>
</dbReference>
<name>A0ABT8DEL1_9FLAO</name>
<comment type="caution">
    <text evidence="1">The sequence shown here is derived from an EMBL/GenBank/DDBJ whole genome shotgun (WGS) entry which is preliminary data.</text>
</comment>
<evidence type="ECO:0008006" key="3">
    <source>
        <dbReference type="Google" id="ProtNLM"/>
    </source>
</evidence>
<reference evidence="1 2" key="1">
    <citation type="submission" date="2023-06" db="EMBL/GenBank/DDBJ databases">
        <authorList>
            <person name="Ye Y.-Q."/>
            <person name="Du Z.-J."/>
        </authorList>
    </citation>
    <scope>NUCLEOTIDE SEQUENCE [LARGE SCALE GENOMIC DNA]</scope>
    <source>
        <strain evidence="1 2">SDUM287046</strain>
    </source>
</reference>
<sequence length="55" mass="6420">MFKNFKPKLEHLTPEVRKKALEIAQQLMKRGGISEDKAIDQAIVQAEQWFFDMKG</sequence>
<dbReference type="Proteomes" id="UP001244787">
    <property type="component" value="Unassembled WGS sequence"/>
</dbReference>
<proteinExistence type="predicted"/>
<evidence type="ECO:0000313" key="2">
    <source>
        <dbReference type="Proteomes" id="UP001244787"/>
    </source>
</evidence>
<evidence type="ECO:0000313" key="1">
    <source>
        <dbReference type="EMBL" id="MDN3723588.1"/>
    </source>
</evidence>
<accession>A0ABT8DEL1</accession>
<dbReference type="EMBL" id="JAUGQQ010000002">
    <property type="protein sequence ID" value="MDN3723588.1"/>
    <property type="molecule type" value="Genomic_DNA"/>
</dbReference>
<organism evidence="1 2">
    <name type="scientific">Aequorivita aurantiaca</name>
    <dbReference type="NCBI Taxonomy" id="3053356"/>
    <lineage>
        <taxon>Bacteria</taxon>
        <taxon>Pseudomonadati</taxon>
        <taxon>Bacteroidota</taxon>
        <taxon>Flavobacteriia</taxon>
        <taxon>Flavobacteriales</taxon>
        <taxon>Flavobacteriaceae</taxon>
        <taxon>Aequorivita</taxon>
    </lineage>
</organism>
<protein>
    <recommendedName>
        <fullName evidence="3">Lacal_2735 family protein</fullName>
    </recommendedName>
</protein>
<keyword evidence="2" id="KW-1185">Reference proteome</keyword>